<dbReference type="Gene3D" id="3.50.50.60">
    <property type="entry name" value="FAD/NAD(P)-binding domain"/>
    <property type="match status" value="2"/>
</dbReference>
<sequence length="340" mass="36566">MLPQPDGGRTLCAEVIAVSDMNNQAADGSVYDVVVVGGGAAGLNAALLLGRSRRRVAVVDSGSPRNAPASHMMGFLSRDGMPPEALLGVGRTEVESYGVELIDAQVDHIAPGFYVHLAGGPVLKARRVVVATGLRDELPDIPGVRERWGRDLLHCPYCHGYEVRDQPIGVLGTHPNAVNHALLMRQWSDDVIFFPHTMELTEEDRERLAARDIRLAEGTVKWLVVDDDKLRGVELAEGSVVPRSAVFVFPRMVPRDGLLTDLGCEKDANGWVVTDATGRTSVFGVWAVGNVADPRAQVVTAAGQGSAAGFAINHDLLDEDIARAVEERRAMATAEPSFRL</sequence>
<dbReference type="InterPro" id="IPR036188">
    <property type="entry name" value="FAD/NAD-bd_sf"/>
</dbReference>
<evidence type="ECO:0000259" key="4">
    <source>
        <dbReference type="Pfam" id="PF07992"/>
    </source>
</evidence>
<dbReference type="Pfam" id="PF07992">
    <property type="entry name" value="Pyr_redox_2"/>
    <property type="match status" value="1"/>
</dbReference>
<proteinExistence type="predicted"/>
<organism evidence="5 6">
    <name type="scientific">Streptomyces luteosporeus</name>
    <dbReference type="NCBI Taxonomy" id="173856"/>
    <lineage>
        <taxon>Bacteria</taxon>
        <taxon>Bacillati</taxon>
        <taxon>Actinomycetota</taxon>
        <taxon>Actinomycetes</taxon>
        <taxon>Kitasatosporales</taxon>
        <taxon>Streptomycetaceae</taxon>
        <taxon>Streptomyces</taxon>
    </lineage>
</organism>
<dbReference type="SUPFAM" id="SSF51905">
    <property type="entry name" value="FAD/NAD(P)-binding domain"/>
    <property type="match status" value="1"/>
</dbReference>
<keyword evidence="6" id="KW-1185">Reference proteome</keyword>
<feature type="domain" description="FAD/NAD(P)-binding" evidence="4">
    <location>
        <begin position="31"/>
        <end position="305"/>
    </location>
</feature>
<evidence type="ECO:0000313" key="6">
    <source>
        <dbReference type="Proteomes" id="UP001500886"/>
    </source>
</evidence>
<keyword evidence="2" id="KW-0560">Oxidoreductase</keyword>
<dbReference type="EMBL" id="BAAASL010000007">
    <property type="protein sequence ID" value="GAA2714121.1"/>
    <property type="molecule type" value="Genomic_DNA"/>
</dbReference>
<accession>A0ABN3TNX5</accession>
<keyword evidence="1" id="KW-0285">Flavoprotein</keyword>
<evidence type="ECO:0000256" key="1">
    <source>
        <dbReference type="ARBA" id="ARBA00022630"/>
    </source>
</evidence>
<dbReference type="InterPro" id="IPR023753">
    <property type="entry name" value="FAD/NAD-binding_dom"/>
</dbReference>
<dbReference type="PANTHER" id="PTHR48105">
    <property type="entry name" value="THIOREDOXIN REDUCTASE 1-RELATED-RELATED"/>
    <property type="match status" value="1"/>
</dbReference>
<dbReference type="PRINTS" id="PR00368">
    <property type="entry name" value="FADPNR"/>
</dbReference>
<evidence type="ECO:0000256" key="2">
    <source>
        <dbReference type="ARBA" id="ARBA00023002"/>
    </source>
</evidence>
<comment type="catalytic activity">
    <reaction evidence="3">
        <text>[thioredoxin]-dithiol + NADP(+) = [thioredoxin]-disulfide + NADPH + H(+)</text>
        <dbReference type="Rhea" id="RHEA:20345"/>
        <dbReference type="Rhea" id="RHEA-COMP:10698"/>
        <dbReference type="Rhea" id="RHEA-COMP:10700"/>
        <dbReference type="ChEBI" id="CHEBI:15378"/>
        <dbReference type="ChEBI" id="CHEBI:29950"/>
        <dbReference type="ChEBI" id="CHEBI:50058"/>
        <dbReference type="ChEBI" id="CHEBI:57783"/>
        <dbReference type="ChEBI" id="CHEBI:58349"/>
        <dbReference type="EC" id="1.8.1.9"/>
    </reaction>
</comment>
<protein>
    <submittedName>
        <fullName evidence="5">NAD(P)/FAD-dependent oxidoreductase</fullName>
    </submittedName>
</protein>
<dbReference type="Proteomes" id="UP001500886">
    <property type="component" value="Unassembled WGS sequence"/>
</dbReference>
<name>A0ABN3TNX5_9ACTN</name>
<dbReference type="PRINTS" id="PR00469">
    <property type="entry name" value="PNDRDTASEII"/>
</dbReference>
<evidence type="ECO:0000256" key="3">
    <source>
        <dbReference type="ARBA" id="ARBA00048132"/>
    </source>
</evidence>
<evidence type="ECO:0000313" key="5">
    <source>
        <dbReference type="EMBL" id="GAA2714121.1"/>
    </source>
</evidence>
<reference evidence="5 6" key="1">
    <citation type="journal article" date="2019" name="Int. J. Syst. Evol. Microbiol.">
        <title>The Global Catalogue of Microorganisms (GCM) 10K type strain sequencing project: providing services to taxonomists for standard genome sequencing and annotation.</title>
        <authorList>
            <consortium name="The Broad Institute Genomics Platform"/>
            <consortium name="The Broad Institute Genome Sequencing Center for Infectious Disease"/>
            <person name="Wu L."/>
            <person name="Ma J."/>
        </authorList>
    </citation>
    <scope>NUCLEOTIDE SEQUENCE [LARGE SCALE GENOMIC DNA]</scope>
    <source>
        <strain evidence="5 6">JCM 4542</strain>
    </source>
</reference>
<dbReference type="InterPro" id="IPR050097">
    <property type="entry name" value="Ferredoxin-NADP_redctase_2"/>
</dbReference>
<gene>
    <name evidence="5" type="ORF">GCM10010315_20730</name>
</gene>
<comment type="caution">
    <text evidence="5">The sequence shown here is derived from an EMBL/GenBank/DDBJ whole genome shotgun (WGS) entry which is preliminary data.</text>
</comment>